<sequence length="72" mass="7857">MEILGAVLFQLVAPLTVGGLQCRLAFPKGYRMTARPERPECVMVYHVAPSSGSSLHGVGVFRGFPWCFSSSR</sequence>
<dbReference type="HOGENOM" id="CLU_2723213_0_0_1"/>
<gene>
    <name evidence="2" type="ORF">M404DRAFT_999963</name>
</gene>
<evidence type="ECO:0000313" key="2">
    <source>
        <dbReference type="EMBL" id="KIO05356.1"/>
    </source>
</evidence>
<evidence type="ECO:0008006" key="4">
    <source>
        <dbReference type="Google" id="ProtNLM"/>
    </source>
</evidence>
<organism evidence="2 3">
    <name type="scientific">Pisolithus tinctorius Marx 270</name>
    <dbReference type="NCBI Taxonomy" id="870435"/>
    <lineage>
        <taxon>Eukaryota</taxon>
        <taxon>Fungi</taxon>
        <taxon>Dikarya</taxon>
        <taxon>Basidiomycota</taxon>
        <taxon>Agaricomycotina</taxon>
        <taxon>Agaricomycetes</taxon>
        <taxon>Agaricomycetidae</taxon>
        <taxon>Boletales</taxon>
        <taxon>Sclerodermatineae</taxon>
        <taxon>Pisolithaceae</taxon>
        <taxon>Pisolithus</taxon>
    </lineage>
</organism>
<dbReference type="AlphaFoldDB" id="A0A0C3PBM8"/>
<reference evidence="2 3" key="1">
    <citation type="submission" date="2014-04" db="EMBL/GenBank/DDBJ databases">
        <authorList>
            <consortium name="DOE Joint Genome Institute"/>
            <person name="Kuo A."/>
            <person name="Kohler A."/>
            <person name="Costa M.D."/>
            <person name="Nagy L.G."/>
            <person name="Floudas D."/>
            <person name="Copeland A."/>
            <person name="Barry K.W."/>
            <person name="Cichocki N."/>
            <person name="Veneault-Fourrey C."/>
            <person name="LaButti K."/>
            <person name="Lindquist E.A."/>
            <person name="Lipzen A."/>
            <person name="Lundell T."/>
            <person name="Morin E."/>
            <person name="Murat C."/>
            <person name="Sun H."/>
            <person name="Tunlid A."/>
            <person name="Henrissat B."/>
            <person name="Grigoriev I.V."/>
            <person name="Hibbett D.S."/>
            <person name="Martin F."/>
            <person name="Nordberg H.P."/>
            <person name="Cantor M.N."/>
            <person name="Hua S.X."/>
        </authorList>
    </citation>
    <scope>NUCLEOTIDE SEQUENCE [LARGE SCALE GENOMIC DNA]</scope>
    <source>
        <strain evidence="2 3">Marx 270</strain>
    </source>
</reference>
<evidence type="ECO:0000256" key="1">
    <source>
        <dbReference type="SAM" id="SignalP"/>
    </source>
</evidence>
<proteinExistence type="predicted"/>
<dbReference type="Proteomes" id="UP000054217">
    <property type="component" value="Unassembled WGS sequence"/>
</dbReference>
<name>A0A0C3PBM8_PISTI</name>
<accession>A0A0C3PBM8</accession>
<evidence type="ECO:0000313" key="3">
    <source>
        <dbReference type="Proteomes" id="UP000054217"/>
    </source>
</evidence>
<dbReference type="EMBL" id="KN831967">
    <property type="protein sequence ID" value="KIO05356.1"/>
    <property type="molecule type" value="Genomic_DNA"/>
</dbReference>
<dbReference type="InParanoid" id="A0A0C3PBM8"/>
<feature type="signal peptide" evidence="1">
    <location>
        <begin position="1"/>
        <end position="19"/>
    </location>
</feature>
<feature type="chain" id="PRO_5002168033" description="Secreted protein" evidence="1">
    <location>
        <begin position="20"/>
        <end position="72"/>
    </location>
</feature>
<keyword evidence="3" id="KW-1185">Reference proteome</keyword>
<keyword evidence="1" id="KW-0732">Signal</keyword>
<reference evidence="3" key="2">
    <citation type="submission" date="2015-01" db="EMBL/GenBank/DDBJ databases">
        <title>Evolutionary Origins and Diversification of the Mycorrhizal Mutualists.</title>
        <authorList>
            <consortium name="DOE Joint Genome Institute"/>
            <consortium name="Mycorrhizal Genomics Consortium"/>
            <person name="Kohler A."/>
            <person name="Kuo A."/>
            <person name="Nagy L.G."/>
            <person name="Floudas D."/>
            <person name="Copeland A."/>
            <person name="Barry K.W."/>
            <person name="Cichocki N."/>
            <person name="Veneault-Fourrey C."/>
            <person name="LaButti K."/>
            <person name="Lindquist E.A."/>
            <person name="Lipzen A."/>
            <person name="Lundell T."/>
            <person name="Morin E."/>
            <person name="Murat C."/>
            <person name="Riley R."/>
            <person name="Ohm R."/>
            <person name="Sun H."/>
            <person name="Tunlid A."/>
            <person name="Henrissat B."/>
            <person name="Grigoriev I.V."/>
            <person name="Hibbett D.S."/>
            <person name="Martin F."/>
        </authorList>
    </citation>
    <scope>NUCLEOTIDE SEQUENCE [LARGE SCALE GENOMIC DNA]</scope>
    <source>
        <strain evidence="3">Marx 270</strain>
    </source>
</reference>
<protein>
    <recommendedName>
        <fullName evidence="4">Secreted protein</fullName>
    </recommendedName>
</protein>